<dbReference type="AlphaFoldDB" id="A0AAI9X2L3"/>
<gene>
    <name evidence="3" type="ORF">VN97_g12281</name>
</gene>
<feature type="signal peptide" evidence="1">
    <location>
        <begin position="1"/>
        <end position="22"/>
    </location>
</feature>
<dbReference type="EMBL" id="LACB01000864">
    <property type="protein sequence ID" value="KAJ9481213.1"/>
    <property type="molecule type" value="Genomic_DNA"/>
</dbReference>
<evidence type="ECO:0000256" key="1">
    <source>
        <dbReference type="SAM" id="SignalP"/>
    </source>
</evidence>
<name>A0AAI9X2L3_PENTH</name>
<dbReference type="PANTHER" id="PTHR34154:SF10">
    <property type="entry name" value="ASL1-LIKE GLYCOSYL HYDROLASE CATALYTIC DOMAIN-CONTAINING PROTEIN"/>
    <property type="match status" value="1"/>
</dbReference>
<dbReference type="InterPro" id="IPR024655">
    <property type="entry name" value="Asl1_glyco_hydro_catalytic"/>
</dbReference>
<reference evidence="3" key="2">
    <citation type="journal article" date="2016" name="Fungal Biol.">
        <title>Ochratoxin A production by Penicillium thymicola.</title>
        <authorList>
            <person name="Nguyen H.D.T."/>
            <person name="McMullin D.R."/>
            <person name="Ponomareva E."/>
            <person name="Riley R."/>
            <person name="Pomraning K.R."/>
            <person name="Baker S.E."/>
            <person name="Seifert K.A."/>
        </authorList>
    </citation>
    <scope>NUCLEOTIDE SEQUENCE</scope>
    <source>
        <strain evidence="3">DAOM 180753</strain>
    </source>
</reference>
<evidence type="ECO:0000313" key="4">
    <source>
        <dbReference type="Proteomes" id="UP001227192"/>
    </source>
</evidence>
<feature type="domain" description="Asl1-like glycosyl hydrolase catalytic" evidence="2">
    <location>
        <begin position="29"/>
        <end position="257"/>
    </location>
</feature>
<evidence type="ECO:0000313" key="3">
    <source>
        <dbReference type="EMBL" id="KAJ9481213.1"/>
    </source>
</evidence>
<proteinExistence type="predicted"/>
<comment type="caution">
    <text evidence="3">The sequence shown here is derived from an EMBL/GenBank/DDBJ whole genome shotgun (WGS) entry which is preliminary data.</text>
</comment>
<dbReference type="FunFam" id="3.20.20.80:FF:000271">
    <property type="entry name" value="Alkali-sensitive linkage protein 1"/>
    <property type="match status" value="1"/>
</dbReference>
<keyword evidence="1" id="KW-0732">Signal</keyword>
<dbReference type="Pfam" id="PF11790">
    <property type="entry name" value="Glyco_hydro_cc"/>
    <property type="match status" value="1"/>
</dbReference>
<dbReference type="GO" id="GO:0009277">
    <property type="term" value="C:fungal-type cell wall"/>
    <property type="evidence" value="ECO:0007669"/>
    <property type="project" value="TreeGrafter"/>
</dbReference>
<dbReference type="SUPFAM" id="SSF51445">
    <property type="entry name" value="(Trans)glycosidases"/>
    <property type="match status" value="1"/>
</dbReference>
<dbReference type="GO" id="GO:0071966">
    <property type="term" value="P:fungal-type cell wall polysaccharide metabolic process"/>
    <property type="evidence" value="ECO:0007669"/>
    <property type="project" value="TreeGrafter"/>
</dbReference>
<dbReference type="Proteomes" id="UP001227192">
    <property type="component" value="Unassembled WGS sequence"/>
</dbReference>
<dbReference type="InterPro" id="IPR053183">
    <property type="entry name" value="ASL1"/>
</dbReference>
<feature type="chain" id="PRO_5042593320" description="Asl1-like glycosyl hydrolase catalytic domain-containing protein" evidence="1">
    <location>
        <begin position="23"/>
        <end position="280"/>
    </location>
</feature>
<dbReference type="InterPro" id="IPR017853">
    <property type="entry name" value="GH"/>
</dbReference>
<keyword evidence="4" id="KW-1185">Reference proteome</keyword>
<dbReference type="Gene3D" id="3.20.20.80">
    <property type="entry name" value="Glycosidases"/>
    <property type="match status" value="1"/>
</dbReference>
<accession>A0AAI9X2L3</accession>
<dbReference type="PANTHER" id="PTHR34154">
    <property type="entry name" value="ALKALI-SENSITIVE LINKAGE PROTEIN 1"/>
    <property type="match status" value="1"/>
</dbReference>
<evidence type="ECO:0000259" key="2">
    <source>
        <dbReference type="Pfam" id="PF11790"/>
    </source>
</evidence>
<organism evidence="3 4">
    <name type="scientific">Penicillium thymicola</name>
    <dbReference type="NCBI Taxonomy" id="293382"/>
    <lineage>
        <taxon>Eukaryota</taxon>
        <taxon>Fungi</taxon>
        <taxon>Dikarya</taxon>
        <taxon>Ascomycota</taxon>
        <taxon>Pezizomycotina</taxon>
        <taxon>Eurotiomycetes</taxon>
        <taxon>Eurotiomycetidae</taxon>
        <taxon>Eurotiales</taxon>
        <taxon>Aspergillaceae</taxon>
        <taxon>Penicillium</taxon>
    </lineage>
</organism>
<reference evidence="3" key="1">
    <citation type="submission" date="2015-06" db="EMBL/GenBank/DDBJ databases">
        <authorList>
            <person name="Nguyen H."/>
        </authorList>
    </citation>
    <scope>NUCLEOTIDE SEQUENCE</scope>
    <source>
        <strain evidence="3">DAOM 180753</strain>
    </source>
</reference>
<protein>
    <recommendedName>
        <fullName evidence="2">Asl1-like glycosyl hydrolase catalytic domain-containing protein</fullName>
    </recommendedName>
</protein>
<sequence length="280" mass="30231">MLPITTLLLISLSILSVSPVRGKATSKRGAAYNDRAAVSPLTKAGTVSWAYNWAMSEPNELPSGVDFVPMLRVANFDGWQASIEHYTSGGSKYILGFNEPDMISQASLAPSVAAGYYIKYITPFQGRAKLISPAVTSSTSADMGLGWLDQFMEACLYCNISGIAVHWYGDSADSLKLFVNKANIFAKSHGLSEVWLTEFALNADMNGVGNQEITETFIRDVTSWLDSQPIVTRYSYFMCAERYLLSGNVLNRAGQAYVAPSSPTSSVGYTSALASCDATA</sequence>